<sequence>MLYAKINKLSFVLVSTLMACGSAPSHKTLEKDSISIEQKSTVKALEPAGNYVSADYEQRSKGYDWVAVTVESTDQNNIRIKIRSRADLKKPTCTLDTEAMEIGAGVFEAHLSNGIAVFEFKDGNLSIRPKTEKDAGALYFYCSGGASIAGNYHQTTAKLDTVQVK</sequence>
<feature type="chain" id="PRO_5018706999" description="Lipoprotein" evidence="1">
    <location>
        <begin position="20"/>
        <end position="165"/>
    </location>
</feature>
<accession>A0A3S3PML5</accession>
<comment type="caution">
    <text evidence="2">The sequence shown here is derived from an EMBL/GenBank/DDBJ whole genome shotgun (WGS) entry which is preliminary data.</text>
</comment>
<dbReference type="Proteomes" id="UP000284120">
    <property type="component" value="Unassembled WGS sequence"/>
</dbReference>
<evidence type="ECO:0008006" key="4">
    <source>
        <dbReference type="Google" id="ProtNLM"/>
    </source>
</evidence>
<keyword evidence="3" id="KW-1185">Reference proteome</keyword>
<evidence type="ECO:0000256" key="1">
    <source>
        <dbReference type="SAM" id="SignalP"/>
    </source>
</evidence>
<dbReference type="OrthoDB" id="946181at2"/>
<organism evidence="2 3">
    <name type="scientific">Pedobacter chitinilyticus</name>
    <dbReference type="NCBI Taxonomy" id="2233776"/>
    <lineage>
        <taxon>Bacteria</taxon>
        <taxon>Pseudomonadati</taxon>
        <taxon>Bacteroidota</taxon>
        <taxon>Sphingobacteriia</taxon>
        <taxon>Sphingobacteriales</taxon>
        <taxon>Sphingobacteriaceae</taxon>
        <taxon>Pedobacter</taxon>
    </lineage>
</organism>
<dbReference type="PROSITE" id="PS51257">
    <property type="entry name" value="PROKAR_LIPOPROTEIN"/>
    <property type="match status" value="1"/>
</dbReference>
<dbReference type="RefSeq" id="WP_128353393.1">
    <property type="nucleotide sequence ID" value="NZ_QMHN01000006.1"/>
</dbReference>
<reference evidence="2 3" key="1">
    <citation type="submission" date="2018-06" db="EMBL/GenBank/DDBJ databases">
        <title>Pedobacter endophyticus sp. nov., an endophytic bacterium isolated from a leaf of Triticum aestivum.</title>
        <authorList>
            <person name="Zhang L."/>
        </authorList>
    </citation>
    <scope>NUCLEOTIDE SEQUENCE [LARGE SCALE GENOMIC DNA]</scope>
    <source>
        <strain evidence="2 3">CM134L-2</strain>
    </source>
</reference>
<feature type="signal peptide" evidence="1">
    <location>
        <begin position="1"/>
        <end position="19"/>
    </location>
</feature>
<evidence type="ECO:0000313" key="2">
    <source>
        <dbReference type="EMBL" id="RWU05049.1"/>
    </source>
</evidence>
<dbReference type="AlphaFoldDB" id="A0A3S3PML5"/>
<name>A0A3S3PML5_9SPHI</name>
<gene>
    <name evidence="2" type="ORF">DPV69_17970</name>
</gene>
<evidence type="ECO:0000313" key="3">
    <source>
        <dbReference type="Proteomes" id="UP000284120"/>
    </source>
</evidence>
<dbReference type="EMBL" id="SAYW01000006">
    <property type="protein sequence ID" value="RWU05049.1"/>
    <property type="molecule type" value="Genomic_DNA"/>
</dbReference>
<keyword evidence="1" id="KW-0732">Signal</keyword>
<proteinExistence type="predicted"/>
<protein>
    <recommendedName>
        <fullName evidence="4">Lipoprotein</fullName>
    </recommendedName>
</protein>